<accession>A0A8F2D9J0</accession>
<feature type="region of interest" description="Disordered" evidence="1">
    <location>
        <begin position="21"/>
        <end position="47"/>
    </location>
</feature>
<feature type="compositionally biased region" description="Basic and acidic residues" evidence="1">
    <location>
        <begin position="180"/>
        <end position="212"/>
    </location>
</feature>
<feature type="region of interest" description="Disordered" evidence="1">
    <location>
        <begin position="143"/>
        <end position="212"/>
    </location>
</feature>
<sequence length="401" mass="45228">MSAKKRALKRAHRDAIRRVQTQAGAERYDQPINSIIRPKSQRPTVTLPEAREQVKERLGAYNPSPSDTRSDAEKLRDFDQKLVSDINWYKNAPTHTLIQHEKVLTDIVDTKVSESGHHKEIPAFQKAKAEAAEAMLDTVRNTLADRPQGRRTPPTPHIGTVDSSGSHVGGAENKANRAAAEQRGRALEKRSRDDELRAMADSAVREKRDRREFTDRMRRLNQEARNRAKAKDRAAAPEVSQKWAIEAAKELDETAAIPRDKVRPSHVQEVRAWVSALAKKRGQPEHEVYASILQAKGHINPGMRKALYAASGTRPPERGEDVPVIEPRSAVTLRPAPKQPKFRDPKTLTRLNDDDLAAYRDEMKGAADSRVLAADQRNRARDAHRAAVAEINRRRRGIRRR</sequence>
<evidence type="ECO:0000313" key="3">
    <source>
        <dbReference type="Proteomes" id="UP000683422"/>
    </source>
</evidence>
<gene>
    <name evidence="2" type="primary">127</name>
    <name evidence="2" type="ORF">SEA_VANLEE_127</name>
</gene>
<name>A0A8F2D9J0_9CAUD</name>
<organism evidence="2 3">
    <name type="scientific">Gordonia phage VanLee</name>
    <dbReference type="NCBI Taxonomy" id="2845816"/>
    <lineage>
        <taxon>Viruses</taxon>
        <taxon>Duplodnaviria</taxon>
        <taxon>Heunggongvirae</taxon>
        <taxon>Uroviricota</taxon>
        <taxon>Caudoviricetes</taxon>
        <taxon>Kruegerviridae</taxon>
        <taxon>Vanleevirus</taxon>
        <taxon>Vanleevirus vanlee</taxon>
    </lineage>
</organism>
<reference evidence="2" key="1">
    <citation type="submission" date="2021-04" db="EMBL/GenBank/DDBJ databases">
        <authorList>
            <person name="Barnhill K.B."/>
            <person name="Biggs A.M."/>
            <person name="Bland J."/>
            <person name="Choudhary H.M."/>
            <person name="Crogan R.E."/>
            <person name="Finocchiaro A.B."/>
            <person name="Franco V."/>
            <person name="Fuller T.A."/>
            <person name="Hanwacker C.G."/>
            <person name="Howard Z.E."/>
            <person name="Iqbal M."/>
            <person name="Mathew A.M."/>
            <person name="Miller S."/>
            <person name="Padhye S."/>
            <person name="Rainey E."/>
            <person name="Rodriguez A."/>
            <person name="Stewart E."/>
            <person name="Otero L.A."/>
            <person name="Chase M.A."/>
            <person name="Pollenz R.S."/>
            <person name="Garlena R.A."/>
            <person name="Russell D.A."/>
            <person name="Jacobs-Sera D."/>
            <person name="Hatfull G.F."/>
        </authorList>
    </citation>
    <scope>NUCLEOTIDE SEQUENCE</scope>
</reference>
<proteinExistence type="predicted"/>
<evidence type="ECO:0000256" key="1">
    <source>
        <dbReference type="SAM" id="MobiDB-lite"/>
    </source>
</evidence>
<dbReference type="GeneID" id="80020540"/>
<evidence type="ECO:0000313" key="2">
    <source>
        <dbReference type="EMBL" id="QWS68243.1"/>
    </source>
</evidence>
<protein>
    <submittedName>
        <fullName evidence="2">Uncharacterized protein</fullName>
    </submittedName>
</protein>
<keyword evidence="3" id="KW-1185">Reference proteome</keyword>
<dbReference type="RefSeq" id="YP_010755867.1">
    <property type="nucleotide sequence ID" value="NC_073474.1"/>
</dbReference>
<dbReference type="Proteomes" id="UP000683422">
    <property type="component" value="Segment"/>
</dbReference>
<dbReference type="KEGG" id="vg:80020540"/>
<dbReference type="EMBL" id="MZ028627">
    <property type="protein sequence ID" value="QWS68243.1"/>
    <property type="molecule type" value="Genomic_DNA"/>
</dbReference>